<keyword evidence="6" id="KW-1185">Reference proteome</keyword>
<reference evidence="5 6" key="1">
    <citation type="submission" date="2023-03" db="EMBL/GenBank/DDBJ databases">
        <authorList>
            <person name="Mo P."/>
        </authorList>
    </citation>
    <scope>NUCLEOTIDE SEQUENCE [LARGE SCALE GENOMIC DNA]</scope>
    <source>
        <strain evidence="5 6">HUAS 5</strain>
    </source>
</reference>
<dbReference type="RefSeq" id="WP_279332921.1">
    <property type="nucleotide sequence ID" value="NZ_CP121682.1"/>
</dbReference>
<feature type="domain" description="4'-phosphopantetheinyl transferase" evidence="4">
    <location>
        <begin position="131"/>
        <end position="226"/>
    </location>
</feature>
<evidence type="ECO:0000256" key="3">
    <source>
        <dbReference type="SAM" id="MobiDB-lite"/>
    </source>
</evidence>
<dbReference type="GO" id="GO:0016740">
    <property type="term" value="F:transferase activity"/>
    <property type="evidence" value="ECO:0007669"/>
    <property type="project" value="UniProtKB-KW"/>
</dbReference>
<evidence type="ECO:0000313" key="5">
    <source>
        <dbReference type="EMBL" id="WGD39902.1"/>
    </source>
</evidence>
<name>A0ABY8JV90_9ACTN</name>
<organism evidence="5 6">
    <name type="scientific">Streptomyces cathayae</name>
    <dbReference type="NCBI Taxonomy" id="3031124"/>
    <lineage>
        <taxon>Bacteria</taxon>
        <taxon>Bacillati</taxon>
        <taxon>Actinomycetota</taxon>
        <taxon>Actinomycetes</taxon>
        <taxon>Kitasatosporales</taxon>
        <taxon>Streptomycetaceae</taxon>
        <taxon>Streptomyces</taxon>
    </lineage>
</organism>
<evidence type="ECO:0000259" key="4">
    <source>
        <dbReference type="Pfam" id="PF01648"/>
    </source>
</evidence>
<sequence>MTAPQISAESASGHPGARTSPDGVTVWWWRGATTVLAADLALLDDSERRRLERMRTPAGAAEFAGNRAAVRRVLAGLLDTAPERIRLGRRPCPGCGDGEHGPPTVLEPQAECWISISHTSGCGMLAVAAVPVGVDVERVRDVRVGDLAPTVLTPSEARWLDDSLAGDALHRAFLRCWTRKEAVLKAVGVGVTVPLDRVETHPATVGTVTVAAGVPGTPDPWSVTDLPVPAAWAASVALPAGTGGPVRLRPHAGD</sequence>
<accession>A0ABY8JV90</accession>
<protein>
    <submittedName>
        <fullName evidence="5">4'-phosphopantetheinyl transferase superfamily protein</fullName>
    </submittedName>
</protein>
<proteinExistence type="inferred from homology"/>
<dbReference type="Gene3D" id="3.90.470.20">
    <property type="entry name" value="4'-phosphopantetheinyl transferase domain"/>
    <property type="match status" value="2"/>
</dbReference>
<gene>
    <name evidence="5" type="ORF">PYS65_07005</name>
</gene>
<evidence type="ECO:0000256" key="1">
    <source>
        <dbReference type="ARBA" id="ARBA00010990"/>
    </source>
</evidence>
<dbReference type="InterPro" id="IPR008278">
    <property type="entry name" value="4-PPantetheinyl_Trfase_dom"/>
</dbReference>
<dbReference type="Proteomes" id="UP001216440">
    <property type="component" value="Chromosome"/>
</dbReference>
<dbReference type="SUPFAM" id="SSF56214">
    <property type="entry name" value="4'-phosphopantetheinyl transferase"/>
    <property type="match status" value="2"/>
</dbReference>
<comment type="similarity">
    <text evidence="1">Belongs to the P-Pant transferase superfamily. Gsp/Sfp/HetI/AcpT family.</text>
</comment>
<keyword evidence="2 5" id="KW-0808">Transferase</keyword>
<dbReference type="PANTHER" id="PTHR12215:SF10">
    <property type="entry name" value="L-AMINOADIPATE-SEMIALDEHYDE DEHYDROGENASE-PHOSPHOPANTETHEINYL TRANSFERASE"/>
    <property type="match status" value="1"/>
</dbReference>
<dbReference type="EMBL" id="CP121682">
    <property type="protein sequence ID" value="WGD39902.1"/>
    <property type="molecule type" value="Genomic_DNA"/>
</dbReference>
<feature type="compositionally biased region" description="Polar residues" evidence="3">
    <location>
        <begin position="1"/>
        <end position="10"/>
    </location>
</feature>
<dbReference type="InterPro" id="IPR050559">
    <property type="entry name" value="P-Pant_transferase_sf"/>
</dbReference>
<dbReference type="InterPro" id="IPR037143">
    <property type="entry name" value="4-PPantetheinyl_Trfase_dom_sf"/>
</dbReference>
<dbReference type="Pfam" id="PF01648">
    <property type="entry name" value="ACPS"/>
    <property type="match status" value="1"/>
</dbReference>
<evidence type="ECO:0000313" key="6">
    <source>
        <dbReference type="Proteomes" id="UP001216440"/>
    </source>
</evidence>
<feature type="region of interest" description="Disordered" evidence="3">
    <location>
        <begin position="1"/>
        <end position="20"/>
    </location>
</feature>
<evidence type="ECO:0000256" key="2">
    <source>
        <dbReference type="ARBA" id="ARBA00022679"/>
    </source>
</evidence>
<dbReference type="PANTHER" id="PTHR12215">
    <property type="entry name" value="PHOSPHOPANTETHEINE TRANSFERASE"/>
    <property type="match status" value="1"/>
</dbReference>